<protein>
    <recommendedName>
        <fullName evidence="4">SH3 domain-binding protein 5-like</fullName>
    </recommendedName>
</protein>
<keyword evidence="2" id="KW-0344">Guanine-nucleotide releasing factor</keyword>
<feature type="compositionally biased region" description="Polar residues" evidence="6">
    <location>
        <begin position="428"/>
        <end position="441"/>
    </location>
</feature>
<feature type="region of interest" description="Disordered" evidence="6">
    <location>
        <begin position="733"/>
        <end position="790"/>
    </location>
</feature>
<dbReference type="AlphaFoldDB" id="A0AAN9AT73"/>
<feature type="region of interest" description="Disordered" evidence="6">
    <location>
        <begin position="268"/>
        <end position="304"/>
    </location>
</feature>
<feature type="compositionally biased region" description="Basic and acidic residues" evidence="6">
    <location>
        <begin position="360"/>
        <end position="372"/>
    </location>
</feature>
<organism evidence="7 8">
    <name type="scientific">Littorina saxatilis</name>
    <dbReference type="NCBI Taxonomy" id="31220"/>
    <lineage>
        <taxon>Eukaryota</taxon>
        <taxon>Metazoa</taxon>
        <taxon>Spiralia</taxon>
        <taxon>Lophotrochozoa</taxon>
        <taxon>Mollusca</taxon>
        <taxon>Gastropoda</taxon>
        <taxon>Caenogastropoda</taxon>
        <taxon>Littorinimorpha</taxon>
        <taxon>Littorinoidea</taxon>
        <taxon>Littorinidae</taxon>
        <taxon>Littorina</taxon>
    </lineage>
</organism>
<keyword evidence="3 5" id="KW-0175">Coiled coil</keyword>
<evidence type="ECO:0000313" key="8">
    <source>
        <dbReference type="Proteomes" id="UP001374579"/>
    </source>
</evidence>
<evidence type="ECO:0000256" key="3">
    <source>
        <dbReference type="ARBA" id="ARBA00023054"/>
    </source>
</evidence>
<feature type="compositionally biased region" description="Basic and acidic residues" evidence="6">
    <location>
        <begin position="295"/>
        <end position="304"/>
    </location>
</feature>
<reference evidence="7 8" key="1">
    <citation type="submission" date="2024-02" db="EMBL/GenBank/DDBJ databases">
        <title>Chromosome-scale genome assembly of the rough periwinkle Littorina saxatilis.</title>
        <authorList>
            <person name="De Jode A."/>
            <person name="Faria R."/>
            <person name="Formenti G."/>
            <person name="Sims Y."/>
            <person name="Smith T.P."/>
            <person name="Tracey A."/>
            <person name="Wood J.M.D."/>
            <person name="Zagrodzka Z.B."/>
            <person name="Johannesson K."/>
            <person name="Butlin R.K."/>
            <person name="Leder E.H."/>
        </authorList>
    </citation>
    <scope>NUCLEOTIDE SEQUENCE [LARGE SCALE GENOMIC DNA]</scope>
    <source>
        <strain evidence="7">Snail1</strain>
        <tissue evidence="7">Muscle</tissue>
    </source>
</reference>
<comment type="similarity">
    <text evidence="1">Belongs to the SH3BP5 family.</text>
</comment>
<dbReference type="GO" id="GO:0005737">
    <property type="term" value="C:cytoplasm"/>
    <property type="evidence" value="ECO:0007669"/>
    <property type="project" value="TreeGrafter"/>
</dbReference>
<evidence type="ECO:0000256" key="5">
    <source>
        <dbReference type="SAM" id="Coils"/>
    </source>
</evidence>
<feature type="coiled-coil region" evidence="5">
    <location>
        <begin position="28"/>
        <end position="62"/>
    </location>
</feature>
<evidence type="ECO:0000256" key="1">
    <source>
        <dbReference type="ARBA" id="ARBA00007796"/>
    </source>
</evidence>
<evidence type="ECO:0000256" key="4">
    <source>
        <dbReference type="ARBA" id="ARBA00040366"/>
    </source>
</evidence>
<dbReference type="GO" id="GO:0005085">
    <property type="term" value="F:guanyl-nucleotide exchange factor activity"/>
    <property type="evidence" value="ECO:0007669"/>
    <property type="project" value="UniProtKB-KW"/>
</dbReference>
<keyword evidence="8" id="KW-1185">Reference proteome</keyword>
<comment type="caution">
    <text evidence="7">The sequence shown here is derived from an EMBL/GenBank/DDBJ whole genome shotgun (WGS) entry which is preliminary data.</text>
</comment>
<name>A0AAN9AT73_9CAEN</name>
<feature type="compositionally biased region" description="Basic and acidic residues" evidence="6">
    <location>
        <begin position="332"/>
        <end position="345"/>
    </location>
</feature>
<feature type="compositionally biased region" description="Polar residues" evidence="6">
    <location>
        <begin position="749"/>
        <end position="759"/>
    </location>
</feature>
<dbReference type="PANTHER" id="PTHR19423">
    <property type="entry name" value="SH3 DOMAIN-BINDING PROTEIN 5"/>
    <property type="match status" value="1"/>
</dbReference>
<sequence>MTEYHVRRSRLSSSGSDDFEDESLDPRIQVELEKLNKASEEINRLELELDDARASFRQTLSESTHKLDVLAKKLGSCVEKARPYYDARLKAKDAHLETQRAALRFERACSMHEAAKEMVQLAEQGYMRRELPSDPAWQEMLNHATMKVNEAEKERNESEVEHQRTMNKFKVAEDQVQGLQKELKRAITKSNLSIRLNLLRLSSIVDQYCLEMLPYFEMKAKFNQVMEEHKHKVSVLEEDVSSTKSLYSSALRSLEAISDEIHRQRFERRQQQQLGVRGAGVGAECPLPPPAWEKGLSKDGKHRSMDPLGVVKIAALDSSGSQRRSRNLSGESFHEKDLVEEESRRAASTSPAVSSQDIAVGEKEEVREKDSETVTPSEEQSSEDREAVASASGKDANVNRRLSATTPEGKPVIMIPGDPLGVLPPTYTRASRTSPSSNSISHPAFSGGSPARSASQKSGVTHPYVSQAGTSHLKMPAGSRSKSASNPPEAFLPESVVYSNPEEARRQSYRQAVDASQKDAEDFELPENLDAPELDEVYMSLPRGEMKSREVKDAVDLSRQRSHSNPPDLKTRSPPHAIPGRMPAPVSEVLADGRKHGSAPEKSAYPSFSDNESHEGSPGSSSPSSARRTNKLQGLILRIDPTMDPLRNFEPGARNQAGQSSTSKTGPSHPANSASTSDPDANAEREPLTPTPTPTPTPCSTNQPFFKSKAEIILESKPEYVPTKSIIRSASMVSATGSERSETEFSEIESVSATQSPTKPRSRLLLVPSSADSIEDSSDTESLASTGPMLDDDQVEFLTMDFSDVNLDRDIGYSSTTLPPNLKRNTWSRMSLPPRLTYLDGFLNRAKRLSGEFDPQGPDFVESPSEEGYEHRFHSHSQSFEGVEEGEVVDGDNIEVAQDAGEVSKCQETQEGDTASEAKAETVSVRL</sequence>
<feature type="region of interest" description="Disordered" evidence="6">
    <location>
        <begin position="1"/>
        <end position="24"/>
    </location>
</feature>
<evidence type="ECO:0000313" key="7">
    <source>
        <dbReference type="EMBL" id="KAK7092637.1"/>
    </source>
</evidence>
<feature type="compositionally biased region" description="Polar residues" evidence="6">
    <location>
        <begin position="318"/>
        <end position="330"/>
    </location>
</feature>
<dbReference type="Proteomes" id="UP001374579">
    <property type="component" value="Unassembled WGS sequence"/>
</dbReference>
<feature type="region of interest" description="Disordered" evidence="6">
    <location>
        <begin position="316"/>
        <end position="706"/>
    </location>
</feature>
<feature type="compositionally biased region" description="Polar residues" evidence="6">
    <location>
        <begin position="346"/>
        <end position="357"/>
    </location>
</feature>
<feature type="region of interest" description="Disordered" evidence="6">
    <location>
        <begin position="892"/>
        <end position="927"/>
    </location>
</feature>
<feature type="compositionally biased region" description="Low complexity" evidence="6">
    <location>
        <begin position="616"/>
        <end position="625"/>
    </location>
</feature>
<feature type="coiled-coil region" evidence="5">
    <location>
        <begin position="141"/>
        <end position="189"/>
    </location>
</feature>
<dbReference type="EMBL" id="JBAMIC010000021">
    <property type="protein sequence ID" value="KAK7092637.1"/>
    <property type="molecule type" value="Genomic_DNA"/>
</dbReference>
<dbReference type="PANTHER" id="PTHR19423:SF8">
    <property type="entry name" value="SH3 DOMAIN-BINDING PROTEIN 5-LIKE"/>
    <property type="match status" value="1"/>
</dbReference>
<proteinExistence type="inferred from homology"/>
<dbReference type="GO" id="GO:0004860">
    <property type="term" value="F:protein kinase inhibitor activity"/>
    <property type="evidence" value="ECO:0007669"/>
    <property type="project" value="TreeGrafter"/>
</dbReference>
<feature type="compositionally biased region" description="Polar residues" evidence="6">
    <location>
        <begin position="656"/>
        <end position="679"/>
    </location>
</feature>
<feature type="compositionally biased region" description="Acidic residues" evidence="6">
    <location>
        <begin position="521"/>
        <end position="536"/>
    </location>
</feature>
<feature type="compositionally biased region" description="Basic and acidic residues" evidence="6">
    <location>
        <begin position="544"/>
        <end position="559"/>
    </location>
</feature>
<dbReference type="InterPro" id="IPR007940">
    <property type="entry name" value="SH3BP5"/>
</dbReference>
<accession>A0AAN9AT73</accession>
<evidence type="ECO:0000256" key="6">
    <source>
        <dbReference type="SAM" id="MobiDB-lite"/>
    </source>
</evidence>
<evidence type="ECO:0000256" key="2">
    <source>
        <dbReference type="ARBA" id="ARBA00022658"/>
    </source>
</evidence>
<gene>
    <name evidence="7" type="ORF">V1264_008353</name>
</gene>
<dbReference type="Pfam" id="PF05276">
    <property type="entry name" value="SH3BP5"/>
    <property type="match status" value="1"/>
</dbReference>
<dbReference type="GO" id="GO:0035556">
    <property type="term" value="P:intracellular signal transduction"/>
    <property type="evidence" value="ECO:0007669"/>
    <property type="project" value="InterPro"/>
</dbReference>